<gene>
    <name evidence="1" type="ORF">QFC21_005107</name>
</gene>
<sequence>MPQFEGKEPWWVNYDRSQRLTNTTDNMTVHPATTPPEKAETTTAVHDDRTRVYSPRTRSAQTALPYHLSSLAPFTSKCDDYENPSVSIWTETNSVVQEANDISSSDEEEYLGGGEAAATFAGALSSHPRGNSFLKRNSPPPEYRVAKGRPDMLGTGTHAQNGNADDSQDEKFREKLRDKLAQQEEEERKAYLVRRAAIARGE</sequence>
<keyword evidence="2" id="KW-1185">Reference proteome</keyword>
<dbReference type="EMBL" id="JASBWT010000018">
    <property type="protein sequence ID" value="KAJ9096836.1"/>
    <property type="molecule type" value="Genomic_DNA"/>
</dbReference>
<dbReference type="Proteomes" id="UP001227268">
    <property type="component" value="Unassembled WGS sequence"/>
</dbReference>
<evidence type="ECO:0000313" key="2">
    <source>
        <dbReference type="Proteomes" id="UP001227268"/>
    </source>
</evidence>
<evidence type="ECO:0000313" key="1">
    <source>
        <dbReference type="EMBL" id="KAJ9096836.1"/>
    </source>
</evidence>
<name>A0ACC2VDZ4_9TREE</name>
<accession>A0ACC2VDZ4</accession>
<protein>
    <submittedName>
        <fullName evidence="1">Uncharacterized protein</fullName>
    </submittedName>
</protein>
<organism evidence="1 2">
    <name type="scientific">Naganishia friedmannii</name>
    <dbReference type="NCBI Taxonomy" id="89922"/>
    <lineage>
        <taxon>Eukaryota</taxon>
        <taxon>Fungi</taxon>
        <taxon>Dikarya</taxon>
        <taxon>Basidiomycota</taxon>
        <taxon>Agaricomycotina</taxon>
        <taxon>Tremellomycetes</taxon>
        <taxon>Filobasidiales</taxon>
        <taxon>Filobasidiaceae</taxon>
        <taxon>Naganishia</taxon>
    </lineage>
</organism>
<comment type="caution">
    <text evidence="1">The sequence shown here is derived from an EMBL/GenBank/DDBJ whole genome shotgun (WGS) entry which is preliminary data.</text>
</comment>
<proteinExistence type="predicted"/>
<reference evidence="1" key="1">
    <citation type="submission" date="2023-04" db="EMBL/GenBank/DDBJ databases">
        <title>Draft Genome sequencing of Naganishia species isolated from polar environments using Oxford Nanopore Technology.</title>
        <authorList>
            <person name="Leo P."/>
            <person name="Venkateswaran K."/>
        </authorList>
    </citation>
    <scope>NUCLEOTIDE SEQUENCE</scope>
    <source>
        <strain evidence="1">MNA-CCFEE 5423</strain>
    </source>
</reference>